<dbReference type="CDD" id="cd00229">
    <property type="entry name" value="SGNH_hydrolase"/>
    <property type="match status" value="1"/>
</dbReference>
<evidence type="ECO:0000313" key="3">
    <source>
        <dbReference type="Proteomes" id="UP001597417"/>
    </source>
</evidence>
<sequence length="257" mass="26495">MTRKPGLVLGLAGAALLLTAACSVGQAAVTGGGAEPAGSAALASNRAKVLFLGDCIAVAESQALAAAAGAGDFAFESIAAEGGGNVVGPFADEQWQELPGKIASAKPSVVVYQISTFDWGTEQEQEAAYHRLVNTVADAGAKLVFVTMPPIEPDDFYQPHMADMDRTTSVARRVADASAGKATLLDASAVWGNAYQQFRDGKPDRSSDGIHICPQSAARFTAWLLAALTGLVPGLTSAPAESWANTGWSADRHFQGC</sequence>
<dbReference type="EMBL" id="JBHUKR010000033">
    <property type="protein sequence ID" value="MFD2422751.1"/>
    <property type="molecule type" value="Genomic_DNA"/>
</dbReference>
<dbReference type="InterPro" id="IPR036514">
    <property type="entry name" value="SGNH_hydro_sf"/>
</dbReference>
<comment type="caution">
    <text evidence="2">The sequence shown here is derived from an EMBL/GenBank/DDBJ whole genome shotgun (WGS) entry which is preliminary data.</text>
</comment>
<dbReference type="Gene3D" id="3.40.50.1110">
    <property type="entry name" value="SGNH hydrolase"/>
    <property type="match status" value="1"/>
</dbReference>
<feature type="signal peptide" evidence="1">
    <location>
        <begin position="1"/>
        <end position="27"/>
    </location>
</feature>
<dbReference type="SUPFAM" id="SSF52266">
    <property type="entry name" value="SGNH hydrolase"/>
    <property type="match status" value="1"/>
</dbReference>
<evidence type="ECO:0000256" key="1">
    <source>
        <dbReference type="SAM" id="SignalP"/>
    </source>
</evidence>
<gene>
    <name evidence="2" type="ORF">ACFSXZ_41155</name>
</gene>
<evidence type="ECO:0000313" key="2">
    <source>
        <dbReference type="EMBL" id="MFD2422751.1"/>
    </source>
</evidence>
<feature type="chain" id="PRO_5047227215" evidence="1">
    <location>
        <begin position="28"/>
        <end position="257"/>
    </location>
</feature>
<reference evidence="3" key="1">
    <citation type="journal article" date="2019" name="Int. J. Syst. Evol. Microbiol.">
        <title>The Global Catalogue of Microorganisms (GCM) 10K type strain sequencing project: providing services to taxonomists for standard genome sequencing and annotation.</title>
        <authorList>
            <consortium name="The Broad Institute Genomics Platform"/>
            <consortium name="The Broad Institute Genome Sequencing Center for Infectious Disease"/>
            <person name="Wu L."/>
            <person name="Ma J."/>
        </authorList>
    </citation>
    <scope>NUCLEOTIDE SEQUENCE [LARGE SCALE GENOMIC DNA]</scope>
    <source>
        <strain evidence="3">CGMCC 4.7645</strain>
    </source>
</reference>
<name>A0ABW5GCU0_9PSEU</name>
<keyword evidence="3" id="KW-1185">Reference proteome</keyword>
<protein>
    <submittedName>
        <fullName evidence="2">SGNH/GDSL hydrolase family protein</fullName>
    </submittedName>
</protein>
<dbReference type="PROSITE" id="PS51257">
    <property type="entry name" value="PROKAR_LIPOPROTEIN"/>
    <property type="match status" value="1"/>
</dbReference>
<keyword evidence="1" id="KW-0732">Signal</keyword>
<keyword evidence="2" id="KW-0378">Hydrolase</keyword>
<organism evidence="2 3">
    <name type="scientific">Amycolatopsis pigmentata</name>
    <dbReference type="NCBI Taxonomy" id="450801"/>
    <lineage>
        <taxon>Bacteria</taxon>
        <taxon>Bacillati</taxon>
        <taxon>Actinomycetota</taxon>
        <taxon>Actinomycetes</taxon>
        <taxon>Pseudonocardiales</taxon>
        <taxon>Pseudonocardiaceae</taxon>
        <taxon>Amycolatopsis</taxon>
    </lineage>
</organism>
<accession>A0ABW5GCU0</accession>
<dbReference type="RefSeq" id="WP_378272005.1">
    <property type="nucleotide sequence ID" value="NZ_JBHUKR010000033.1"/>
</dbReference>
<dbReference type="Proteomes" id="UP001597417">
    <property type="component" value="Unassembled WGS sequence"/>
</dbReference>
<proteinExistence type="predicted"/>
<dbReference type="GO" id="GO:0016787">
    <property type="term" value="F:hydrolase activity"/>
    <property type="evidence" value="ECO:0007669"/>
    <property type="project" value="UniProtKB-KW"/>
</dbReference>